<feature type="domain" description="HAMP" evidence="19">
    <location>
        <begin position="186"/>
        <end position="238"/>
    </location>
</feature>
<evidence type="ECO:0000256" key="9">
    <source>
        <dbReference type="ARBA" id="ARBA00022777"/>
    </source>
</evidence>
<comment type="caution">
    <text evidence="20">The sequence shown here is derived from an EMBL/GenBank/DDBJ whole genome shotgun (WGS) entry which is preliminary data.</text>
</comment>
<keyword evidence="13" id="KW-0843">Virulence</keyword>
<reference evidence="20 21" key="1">
    <citation type="submission" date="2019-11" db="EMBL/GenBank/DDBJ databases">
        <title>Bacillus idriensis genome.</title>
        <authorList>
            <person name="Konopka E.N."/>
            <person name="Newman J.D."/>
        </authorList>
    </citation>
    <scope>NUCLEOTIDE SEQUENCE [LARGE SCALE GENOMIC DNA]</scope>
    <source>
        <strain evidence="20 21">DSM 19097</strain>
    </source>
</reference>
<dbReference type="Gene3D" id="1.10.287.130">
    <property type="match status" value="1"/>
</dbReference>
<dbReference type="Proteomes" id="UP000441585">
    <property type="component" value="Unassembled WGS sequence"/>
</dbReference>
<evidence type="ECO:0000256" key="10">
    <source>
        <dbReference type="ARBA" id="ARBA00022840"/>
    </source>
</evidence>
<dbReference type="GO" id="GO:0000155">
    <property type="term" value="F:phosphorelay sensor kinase activity"/>
    <property type="evidence" value="ECO:0007669"/>
    <property type="project" value="InterPro"/>
</dbReference>
<name>A0A6I2MJW2_9BACI</name>
<dbReference type="EC" id="2.7.13.3" evidence="3"/>
<dbReference type="EMBL" id="WKKF01000008">
    <property type="protein sequence ID" value="MRX56113.1"/>
    <property type="molecule type" value="Genomic_DNA"/>
</dbReference>
<dbReference type="PANTHER" id="PTHR45528:SF11">
    <property type="entry name" value="HISTIDINE KINASE"/>
    <property type="match status" value="1"/>
</dbReference>
<evidence type="ECO:0000256" key="8">
    <source>
        <dbReference type="ARBA" id="ARBA00022741"/>
    </source>
</evidence>
<dbReference type="SUPFAM" id="SSF55874">
    <property type="entry name" value="ATPase domain of HSP90 chaperone/DNA topoisomerase II/histidine kinase"/>
    <property type="match status" value="1"/>
</dbReference>
<dbReference type="CDD" id="cd06225">
    <property type="entry name" value="HAMP"/>
    <property type="match status" value="1"/>
</dbReference>
<evidence type="ECO:0000259" key="18">
    <source>
        <dbReference type="PROSITE" id="PS50109"/>
    </source>
</evidence>
<dbReference type="SUPFAM" id="SSF47384">
    <property type="entry name" value="Homodimeric domain of signal transducing histidine kinase"/>
    <property type="match status" value="1"/>
</dbReference>
<dbReference type="InterPro" id="IPR003661">
    <property type="entry name" value="HisK_dim/P_dom"/>
</dbReference>
<dbReference type="SMART" id="SM00387">
    <property type="entry name" value="HATPase_c"/>
    <property type="match status" value="1"/>
</dbReference>
<evidence type="ECO:0000256" key="4">
    <source>
        <dbReference type="ARBA" id="ARBA00022475"/>
    </source>
</evidence>
<dbReference type="CDD" id="cd00075">
    <property type="entry name" value="HATPase"/>
    <property type="match status" value="1"/>
</dbReference>
<comment type="function">
    <text evidence="15">Member of the two-component regulatory system HssS/HssR involved in intracellular heme homeostasis and tempering of staphylococcal virulence. HssS functions as a heme sensor histidine kinase which is autophosphorylated at a histidine residue and transfers its phosphate group to an aspartate residue of HssR. HssR/HssS activates the expression of hrtAB, an efflux pump, in response to extracellular heme, hemin, hemoglobin or blood.</text>
</comment>
<dbReference type="InterPro" id="IPR050398">
    <property type="entry name" value="HssS/ArlS-like"/>
</dbReference>
<dbReference type="Gene3D" id="3.30.565.10">
    <property type="entry name" value="Histidine kinase-like ATPase, C-terminal domain"/>
    <property type="match status" value="1"/>
</dbReference>
<evidence type="ECO:0000256" key="13">
    <source>
        <dbReference type="ARBA" id="ARBA00023026"/>
    </source>
</evidence>
<accession>A0A6I2MJW2</accession>
<dbReference type="RefSeq" id="WP_070875122.1">
    <property type="nucleotide sequence ID" value="NZ_CAJGAA010000005.1"/>
</dbReference>
<evidence type="ECO:0000256" key="17">
    <source>
        <dbReference type="SAM" id="Phobius"/>
    </source>
</evidence>
<dbReference type="PROSITE" id="PS50109">
    <property type="entry name" value="HIS_KIN"/>
    <property type="match status" value="1"/>
</dbReference>
<evidence type="ECO:0000256" key="15">
    <source>
        <dbReference type="ARBA" id="ARBA00037219"/>
    </source>
</evidence>
<evidence type="ECO:0000313" key="20">
    <source>
        <dbReference type="EMBL" id="MRX56113.1"/>
    </source>
</evidence>
<dbReference type="InterPro" id="IPR004358">
    <property type="entry name" value="Sig_transdc_His_kin-like_C"/>
</dbReference>
<dbReference type="PANTHER" id="PTHR45528">
    <property type="entry name" value="SENSOR HISTIDINE KINASE CPXA"/>
    <property type="match status" value="1"/>
</dbReference>
<evidence type="ECO:0000256" key="5">
    <source>
        <dbReference type="ARBA" id="ARBA00022553"/>
    </source>
</evidence>
<dbReference type="GO" id="GO:0005524">
    <property type="term" value="F:ATP binding"/>
    <property type="evidence" value="ECO:0007669"/>
    <property type="project" value="UniProtKB-KW"/>
</dbReference>
<dbReference type="CDD" id="cd00082">
    <property type="entry name" value="HisKA"/>
    <property type="match status" value="1"/>
</dbReference>
<organism evidence="20 21">
    <name type="scientific">Metabacillus idriensis</name>
    <dbReference type="NCBI Taxonomy" id="324768"/>
    <lineage>
        <taxon>Bacteria</taxon>
        <taxon>Bacillati</taxon>
        <taxon>Bacillota</taxon>
        <taxon>Bacilli</taxon>
        <taxon>Bacillales</taxon>
        <taxon>Bacillaceae</taxon>
        <taxon>Metabacillus</taxon>
    </lineage>
</organism>
<feature type="transmembrane region" description="Helical" evidence="17">
    <location>
        <begin position="162"/>
        <end position="185"/>
    </location>
</feature>
<evidence type="ECO:0000256" key="16">
    <source>
        <dbReference type="ARBA" id="ARBA00040841"/>
    </source>
</evidence>
<feature type="domain" description="Histidine kinase" evidence="18">
    <location>
        <begin position="246"/>
        <end position="461"/>
    </location>
</feature>
<evidence type="ECO:0000256" key="7">
    <source>
        <dbReference type="ARBA" id="ARBA00022692"/>
    </source>
</evidence>
<dbReference type="SMART" id="SM00388">
    <property type="entry name" value="HisKA"/>
    <property type="match status" value="1"/>
</dbReference>
<sequence length="461" mass="52257">MTHSLYLKFVWFTLITMIISSFTSFFVMNTYYHQFLKKENDKKNAAIASEMSAYLEGLTSDQMSDALKMLGSAGYQLYIEDQSGSGSFYGGEYRDKTLPKEVISSVIHGEVYHGMRDYPRETFVTGFFANELKNSVGVQVEADGTNYALFIRPNIGMLFGELRLLFGGLAIGLLLLSIFGMIIAARKLIHPISHLTNVTKKMAAESFDEPINISRRDEIGQLAESFDAMRLQIKQLMTKRKEFVNNVSHDIQSPLHTIQSYLALLKKPDVTKEEQIAYQNIIQQETSRLSELTKQLLALTVLDESLALQDQEMVSINKQWLDTINRYRWKLEEKEMSLSHSLKAEKIKGNAALLLTVWENLISNAVKYSEQGGSIHIETNSREDQVTIMICDEGIGMSEEEKKQAFERFYRADKARTRKTEGTGLGLSIVKEIIHLHQGSILIESEPQKGTSITISLPRGY</sequence>
<comment type="catalytic activity">
    <reaction evidence="1">
        <text>ATP + protein L-histidine = ADP + protein N-phospho-L-histidine.</text>
        <dbReference type="EC" id="2.7.13.3"/>
    </reaction>
</comment>
<dbReference type="InterPro" id="IPR005467">
    <property type="entry name" value="His_kinase_dom"/>
</dbReference>
<dbReference type="SUPFAM" id="SSF158472">
    <property type="entry name" value="HAMP domain-like"/>
    <property type="match status" value="1"/>
</dbReference>
<keyword evidence="10" id="KW-0067">ATP-binding</keyword>
<keyword evidence="8" id="KW-0547">Nucleotide-binding</keyword>
<protein>
    <recommendedName>
        <fullName evidence="16">Heme sensor protein HssS</fullName>
        <ecNumber evidence="3">2.7.13.3</ecNumber>
    </recommendedName>
</protein>
<dbReference type="FunFam" id="3.30.565.10:FF:000006">
    <property type="entry name" value="Sensor histidine kinase WalK"/>
    <property type="match status" value="1"/>
</dbReference>
<evidence type="ECO:0000256" key="3">
    <source>
        <dbReference type="ARBA" id="ARBA00012438"/>
    </source>
</evidence>
<dbReference type="SMART" id="SM00304">
    <property type="entry name" value="HAMP"/>
    <property type="match status" value="1"/>
</dbReference>
<dbReference type="InterPro" id="IPR003594">
    <property type="entry name" value="HATPase_dom"/>
</dbReference>
<dbReference type="GO" id="GO:0005886">
    <property type="term" value="C:plasma membrane"/>
    <property type="evidence" value="ECO:0007669"/>
    <property type="project" value="UniProtKB-SubCell"/>
</dbReference>
<keyword evidence="6" id="KW-0808">Transferase</keyword>
<dbReference type="Pfam" id="PF00672">
    <property type="entry name" value="HAMP"/>
    <property type="match status" value="1"/>
</dbReference>
<keyword evidence="12" id="KW-0902">Two-component regulatory system</keyword>
<gene>
    <name evidence="20" type="ORF">GJU41_19325</name>
</gene>
<dbReference type="InterPro" id="IPR036097">
    <property type="entry name" value="HisK_dim/P_sf"/>
</dbReference>
<dbReference type="Pfam" id="PF02518">
    <property type="entry name" value="HATPase_c"/>
    <property type="match status" value="1"/>
</dbReference>
<evidence type="ECO:0000313" key="21">
    <source>
        <dbReference type="Proteomes" id="UP000441585"/>
    </source>
</evidence>
<dbReference type="Pfam" id="PF00512">
    <property type="entry name" value="HisKA"/>
    <property type="match status" value="1"/>
</dbReference>
<keyword evidence="5" id="KW-0597">Phosphoprotein</keyword>
<keyword evidence="9" id="KW-0418">Kinase</keyword>
<proteinExistence type="predicted"/>
<dbReference type="PRINTS" id="PR00344">
    <property type="entry name" value="BCTRLSENSOR"/>
</dbReference>
<evidence type="ECO:0000256" key="1">
    <source>
        <dbReference type="ARBA" id="ARBA00000085"/>
    </source>
</evidence>
<dbReference type="PROSITE" id="PS50885">
    <property type="entry name" value="HAMP"/>
    <property type="match status" value="1"/>
</dbReference>
<comment type="subcellular location">
    <subcellularLocation>
        <location evidence="2">Cell membrane</location>
        <topology evidence="2">Multi-pass membrane protein</topology>
    </subcellularLocation>
</comment>
<dbReference type="Gene3D" id="6.10.340.10">
    <property type="match status" value="1"/>
</dbReference>
<feature type="transmembrane region" description="Helical" evidence="17">
    <location>
        <begin position="6"/>
        <end position="28"/>
    </location>
</feature>
<keyword evidence="21" id="KW-1185">Reference proteome</keyword>
<dbReference type="InterPro" id="IPR003660">
    <property type="entry name" value="HAMP_dom"/>
</dbReference>
<keyword evidence="11 17" id="KW-1133">Transmembrane helix</keyword>
<keyword evidence="14 17" id="KW-0472">Membrane</keyword>
<evidence type="ECO:0000256" key="2">
    <source>
        <dbReference type="ARBA" id="ARBA00004651"/>
    </source>
</evidence>
<evidence type="ECO:0000256" key="14">
    <source>
        <dbReference type="ARBA" id="ARBA00023136"/>
    </source>
</evidence>
<evidence type="ECO:0000256" key="12">
    <source>
        <dbReference type="ARBA" id="ARBA00023012"/>
    </source>
</evidence>
<keyword evidence="4" id="KW-1003">Cell membrane</keyword>
<evidence type="ECO:0000256" key="6">
    <source>
        <dbReference type="ARBA" id="ARBA00022679"/>
    </source>
</evidence>
<keyword evidence="7 17" id="KW-0812">Transmembrane</keyword>
<dbReference type="AlphaFoldDB" id="A0A6I2MJW2"/>
<dbReference type="InterPro" id="IPR036890">
    <property type="entry name" value="HATPase_C_sf"/>
</dbReference>
<evidence type="ECO:0000256" key="11">
    <source>
        <dbReference type="ARBA" id="ARBA00022989"/>
    </source>
</evidence>
<evidence type="ECO:0000259" key="19">
    <source>
        <dbReference type="PROSITE" id="PS50885"/>
    </source>
</evidence>